<reference evidence="1 2" key="1">
    <citation type="submission" date="2015-01" db="EMBL/GenBank/DDBJ databases">
        <title>Evolution of Trichinella species and genotypes.</title>
        <authorList>
            <person name="Korhonen P.K."/>
            <person name="Edoardo P."/>
            <person name="Giuseppe L.R."/>
            <person name="Gasser R.B."/>
        </authorList>
    </citation>
    <scope>NUCLEOTIDE SEQUENCE [LARGE SCALE GENOMIC DNA]</scope>
    <source>
        <strain evidence="1">ISS37</strain>
    </source>
</reference>
<keyword evidence="2" id="KW-1185">Reference proteome</keyword>
<comment type="caution">
    <text evidence="1">The sequence shown here is derived from an EMBL/GenBank/DDBJ whole genome shotgun (WGS) entry which is preliminary data.</text>
</comment>
<name>A0A0V0SLY5_9BILA</name>
<evidence type="ECO:0000313" key="1">
    <source>
        <dbReference type="EMBL" id="KRX27885.1"/>
    </source>
</evidence>
<evidence type="ECO:0000313" key="2">
    <source>
        <dbReference type="Proteomes" id="UP000054630"/>
    </source>
</evidence>
<gene>
    <name evidence="1" type="ORF">T07_11344</name>
</gene>
<protein>
    <submittedName>
        <fullName evidence="1">Uncharacterized protein</fullName>
    </submittedName>
</protein>
<proteinExistence type="predicted"/>
<dbReference type="OrthoDB" id="10606382at2759"/>
<dbReference type="AlphaFoldDB" id="A0A0V0SLY5"/>
<dbReference type="Proteomes" id="UP000054630">
    <property type="component" value="Unassembled WGS sequence"/>
</dbReference>
<sequence length="200" mass="22998">MKAETLVNKVEVRRAKLQGMEVMAFRDNLLDLQLQLEEAHYYFNVSPDQAFDIPSVLTCLFTNHHMGAERRLRTNRFGGRVEVSGFPDADISEPDTERETKNKTITLQDILESTFLLGGHPIPQVFEMVRYLYFTDSSNAILDKIMLIMIIFTKSLSSLETFCQNCTAVENDEEQGIDEKVIPHKGKPRLKQYLPKKLNK</sequence>
<dbReference type="EMBL" id="JYDL01000002">
    <property type="protein sequence ID" value="KRX27885.1"/>
    <property type="molecule type" value="Genomic_DNA"/>
</dbReference>
<accession>A0A0V0SLY5</accession>
<organism evidence="1 2">
    <name type="scientific">Trichinella nelsoni</name>
    <dbReference type="NCBI Taxonomy" id="6336"/>
    <lineage>
        <taxon>Eukaryota</taxon>
        <taxon>Metazoa</taxon>
        <taxon>Ecdysozoa</taxon>
        <taxon>Nematoda</taxon>
        <taxon>Enoplea</taxon>
        <taxon>Dorylaimia</taxon>
        <taxon>Trichinellida</taxon>
        <taxon>Trichinellidae</taxon>
        <taxon>Trichinella</taxon>
    </lineage>
</organism>